<gene>
    <name evidence="1" type="primary">imuA</name>
    <name evidence="1" type="ORF">KDM92_06130</name>
</gene>
<name>A0A941I198_9BURK</name>
<dbReference type="InterPro" id="IPR047610">
    <property type="entry name" value="ImuA_translesion"/>
</dbReference>
<dbReference type="RefSeq" id="WP_212683525.1">
    <property type="nucleotide sequence ID" value="NZ_JAGSPM010000003.1"/>
</dbReference>
<accession>A0A941I198</accession>
<dbReference type="NCBIfam" id="NF033429">
    <property type="entry name" value="ImuA_translesion"/>
    <property type="match status" value="1"/>
</dbReference>
<dbReference type="SUPFAM" id="SSF52540">
    <property type="entry name" value="P-loop containing nucleoside triphosphate hydrolases"/>
    <property type="match status" value="1"/>
</dbReference>
<dbReference type="EMBL" id="JAGSPM010000003">
    <property type="protein sequence ID" value="MBR7746153.1"/>
    <property type="molecule type" value="Genomic_DNA"/>
</dbReference>
<protein>
    <submittedName>
        <fullName evidence="1">Translesion DNA synthesis-associated protein ImuA</fullName>
    </submittedName>
</protein>
<dbReference type="Gene3D" id="3.40.50.300">
    <property type="entry name" value="P-loop containing nucleotide triphosphate hydrolases"/>
    <property type="match status" value="1"/>
</dbReference>
<dbReference type="InterPro" id="IPR027417">
    <property type="entry name" value="P-loop_NTPase"/>
</dbReference>
<evidence type="ECO:0000313" key="1">
    <source>
        <dbReference type="EMBL" id="MBR7746153.1"/>
    </source>
</evidence>
<organism evidence="1 2">
    <name type="scientific">Undibacterium baiyunense</name>
    <dbReference type="NCBI Taxonomy" id="2828731"/>
    <lineage>
        <taxon>Bacteria</taxon>
        <taxon>Pseudomonadati</taxon>
        <taxon>Pseudomonadota</taxon>
        <taxon>Betaproteobacteria</taxon>
        <taxon>Burkholderiales</taxon>
        <taxon>Oxalobacteraceae</taxon>
        <taxon>Undibacterium</taxon>
    </lineage>
</organism>
<dbReference type="AlphaFoldDB" id="A0A941I198"/>
<sequence length="273" mass="30168">MFSATSPRPHVNLENLHPSLWRASQLGRSFGDYLDCAYPSLAKELPGAGWPLANLTELLVQQAGSAELQLLSPALAQLKEGRIIFLNTPYQPQILALSALRLDLSRVLWLPCSKPQDALWAAEQIVKNQACSALLLWQSTGHRFTADALRRLHLAAQAGRCLFCLIRPWESQFSPSPAPLRLKLSRQHTGLQIEVFKRRGAQQIKPIVLPIKDFVPQCLLPTSQSDSQPDSQLYSQFQRQLHSQHHAKLDSSIVDSHLPTAARAGGVSSALVG</sequence>
<dbReference type="Proteomes" id="UP000680158">
    <property type="component" value="Unassembled WGS sequence"/>
</dbReference>
<comment type="caution">
    <text evidence="1">The sequence shown here is derived from an EMBL/GenBank/DDBJ whole genome shotgun (WGS) entry which is preliminary data.</text>
</comment>
<proteinExistence type="predicted"/>
<reference evidence="1 2" key="1">
    <citation type="submission" date="2021-04" db="EMBL/GenBank/DDBJ databases">
        <title>novel species isolated from subtropical streams in China.</title>
        <authorList>
            <person name="Lu H."/>
        </authorList>
    </citation>
    <scope>NUCLEOTIDE SEQUENCE [LARGE SCALE GENOMIC DNA]</scope>
    <source>
        <strain evidence="1 2">BYS107W</strain>
    </source>
</reference>
<evidence type="ECO:0000313" key="2">
    <source>
        <dbReference type="Proteomes" id="UP000680158"/>
    </source>
</evidence>
<keyword evidence="2" id="KW-1185">Reference proteome</keyword>